<name>A0A411ABZ1_BACVE</name>
<dbReference type="Proteomes" id="UP000587477">
    <property type="component" value="Chromosome"/>
</dbReference>
<evidence type="ECO:0000313" key="2">
    <source>
        <dbReference type="Proteomes" id="UP000587477"/>
    </source>
</evidence>
<protein>
    <submittedName>
        <fullName evidence="1">Uncharacterized protein</fullName>
    </submittedName>
</protein>
<proteinExistence type="predicted"/>
<dbReference type="RefSeq" id="WP_017418554.1">
    <property type="nucleotide sequence ID" value="NZ_BDDG01000001.1"/>
</dbReference>
<accession>A0A411ABZ1</accession>
<dbReference type="EMBL" id="CP063687">
    <property type="protein sequence ID" value="QOY26848.1"/>
    <property type="molecule type" value="Genomic_DNA"/>
</dbReference>
<gene>
    <name evidence="1" type="ORF">BACVE_001859</name>
</gene>
<reference evidence="2" key="1">
    <citation type="submission" date="2020-10" db="EMBL/GenBank/DDBJ databases">
        <title>Complete genome sequence of Bacillus velezensis NST6.</title>
        <authorList>
            <person name="Choi J."/>
        </authorList>
    </citation>
    <scope>NUCLEOTIDE SEQUENCE [LARGE SCALE GENOMIC DNA]</scope>
    <source>
        <strain evidence="2">NST6</strain>
    </source>
</reference>
<sequence>MGELILRRLLHRKSFYIAILIGLFCSVAYFYTDELFLEESIEKDGGIAFTPYTKWMGIGGISDYPTLFLFLLPVIVSLPLADLFASDQRTGYTPFLFIRKKASLYFKALFGLNFAAAFITGTLPLIFNLYLSFMKFPNIPPDRVINNEMPLVTGYTFFPDFYYSHPLLHILFYILLTGLFSGVWASFALSISMLFHNMFIVVLSPFVLQFILNTVFTTLGQDQMQASSFLQQQAPNGASWSAMCFQLIGVMLLSLIIFLLGVRKYVRD</sequence>
<organism evidence="1 2">
    <name type="scientific">Bacillus velezensis</name>
    <dbReference type="NCBI Taxonomy" id="492670"/>
    <lineage>
        <taxon>Bacteria</taxon>
        <taxon>Bacillati</taxon>
        <taxon>Bacillota</taxon>
        <taxon>Bacilli</taxon>
        <taxon>Bacillales</taxon>
        <taxon>Bacillaceae</taxon>
        <taxon>Bacillus</taxon>
        <taxon>Bacillus amyloliquefaciens group</taxon>
    </lineage>
</organism>
<evidence type="ECO:0000313" key="1">
    <source>
        <dbReference type="EMBL" id="QOY26848.1"/>
    </source>
</evidence>
<dbReference type="AlphaFoldDB" id="A0A411ABZ1"/>